<proteinExistence type="predicted"/>
<organism evidence="2 3">
    <name type="scientific">Enhygromyxa salina</name>
    <dbReference type="NCBI Taxonomy" id="215803"/>
    <lineage>
        <taxon>Bacteria</taxon>
        <taxon>Pseudomonadati</taxon>
        <taxon>Myxococcota</taxon>
        <taxon>Polyangia</taxon>
        <taxon>Nannocystales</taxon>
        <taxon>Nannocystaceae</taxon>
        <taxon>Enhygromyxa</taxon>
    </lineage>
</organism>
<evidence type="ECO:0000313" key="3">
    <source>
        <dbReference type="Proteomes" id="UP000237968"/>
    </source>
</evidence>
<feature type="compositionally biased region" description="Low complexity" evidence="1">
    <location>
        <begin position="36"/>
        <end position="45"/>
    </location>
</feature>
<dbReference type="AlphaFoldDB" id="A0A2S9YL03"/>
<comment type="caution">
    <text evidence="2">The sequence shown here is derived from an EMBL/GenBank/DDBJ whole genome shotgun (WGS) entry which is preliminary data.</text>
</comment>
<gene>
    <name evidence="2" type="ORF">ENSA5_01100</name>
</gene>
<dbReference type="EMBL" id="PVNK01000005">
    <property type="protein sequence ID" value="PRQ05790.1"/>
    <property type="molecule type" value="Genomic_DNA"/>
</dbReference>
<sequence length="189" mass="18620">MALGLSGWVVLALVGACDPGANAEAGKAGAEKGEVAKQGAAAKQGAEGEGEGEGEGEASAGATTLDGCLAECESAILSDDNRATCRLQCKTTHGADAGPEQPVVGAYFGCYDSCAAKPPTDRATCHMNCAASVTAGSGEPGMAVCPRACVETLGGCLGPCEDKSGADDQATCRKQCEALANKCVAGCPK</sequence>
<name>A0A2S9YL03_9BACT</name>
<keyword evidence="3" id="KW-1185">Reference proteome</keyword>
<dbReference type="Proteomes" id="UP000237968">
    <property type="component" value="Unassembled WGS sequence"/>
</dbReference>
<evidence type="ECO:0000313" key="2">
    <source>
        <dbReference type="EMBL" id="PRQ05790.1"/>
    </source>
</evidence>
<evidence type="ECO:0000256" key="1">
    <source>
        <dbReference type="SAM" id="MobiDB-lite"/>
    </source>
</evidence>
<feature type="region of interest" description="Disordered" evidence="1">
    <location>
        <begin position="27"/>
        <end position="59"/>
    </location>
</feature>
<protein>
    <submittedName>
        <fullName evidence="2">Uncharacterized protein</fullName>
    </submittedName>
</protein>
<accession>A0A2S9YL03</accession>
<reference evidence="2 3" key="1">
    <citation type="submission" date="2018-03" db="EMBL/GenBank/DDBJ databases">
        <title>Draft Genome Sequences of the Obligatory Marine Myxobacteria Enhygromyxa salina SWB005.</title>
        <authorList>
            <person name="Poehlein A."/>
            <person name="Moghaddam J.A."/>
            <person name="Harms H."/>
            <person name="Alanjari M."/>
            <person name="Koenig G.M."/>
            <person name="Daniel R."/>
            <person name="Schaeberle T.F."/>
        </authorList>
    </citation>
    <scope>NUCLEOTIDE SEQUENCE [LARGE SCALE GENOMIC DNA]</scope>
    <source>
        <strain evidence="2 3">SWB005</strain>
    </source>
</reference>